<sequence length="120" mass="14346">MYRPSKWGNILKIHDIQVLPVFNDYDIIFEIAQSDSIIGSKRYLKDAVIFVNHSKKYLKVISPNIVHEIDRKMIYSNSGRLQIFSKESNKLIEDMYYKELYVNLRDDKVEWTFIIKEAIR</sequence>
<name>A0A645CGA0_9ZZZZ</name>
<protein>
    <submittedName>
        <fullName evidence="1">Uncharacterized protein</fullName>
    </submittedName>
</protein>
<comment type="caution">
    <text evidence="1">The sequence shown here is derived from an EMBL/GenBank/DDBJ whole genome shotgun (WGS) entry which is preliminary data.</text>
</comment>
<dbReference type="AlphaFoldDB" id="A0A645CGA0"/>
<dbReference type="EMBL" id="VSSQ01026989">
    <property type="protein sequence ID" value="MPM75977.1"/>
    <property type="molecule type" value="Genomic_DNA"/>
</dbReference>
<gene>
    <name evidence="1" type="ORF">SDC9_122972</name>
</gene>
<proteinExistence type="predicted"/>
<organism evidence="1">
    <name type="scientific">bioreactor metagenome</name>
    <dbReference type="NCBI Taxonomy" id="1076179"/>
    <lineage>
        <taxon>unclassified sequences</taxon>
        <taxon>metagenomes</taxon>
        <taxon>ecological metagenomes</taxon>
    </lineage>
</organism>
<reference evidence="1" key="1">
    <citation type="submission" date="2019-08" db="EMBL/GenBank/DDBJ databases">
        <authorList>
            <person name="Kucharzyk K."/>
            <person name="Murdoch R.W."/>
            <person name="Higgins S."/>
            <person name="Loffler F."/>
        </authorList>
    </citation>
    <scope>NUCLEOTIDE SEQUENCE</scope>
</reference>
<evidence type="ECO:0000313" key="1">
    <source>
        <dbReference type="EMBL" id="MPM75977.1"/>
    </source>
</evidence>
<accession>A0A645CGA0</accession>